<dbReference type="Gene3D" id="3.30.300.30">
    <property type="match status" value="1"/>
</dbReference>
<dbReference type="InterPro" id="IPR042099">
    <property type="entry name" value="ANL_N_sf"/>
</dbReference>
<dbReference type="EC" id="6.2.1.1" evidence="5"/>
<keyword evidence="3 5" id="KW-0547">Nucleotide-binding</keyword>
<proteinExistence type="inferred from homology"/>
<evidence type="ECO:0000313" key="9">
    <source>
        <dbReference type="EMBL" id="GMR46681.1"/>
    </source>
</evidence>
<dbReference type="InterPro" id="IPR000873">
    <property type="entry name" value="AMP-dep_synth/lig_dom"/>
</dbReference>
<dbReference type="PROSITE" id="PS00455">
    <property type="entry name" value="AMP_BINDING"/>
    <property type="match status" value="1"/>
</dbReference>
<dbReference type="Gene3D" id="3.40.50.12780">
    <property type="entry name" value="N-terminal domain of ligase-like"/>
    <property type="match status" value="1"/>
</dbReference>
<evidence type="ECO:0000256" key="2">
    <source>
        <dbReference type="ARBA" id="ARBA00022598"/>
    </source>
</evidence>
<dbReference type="PANTHER" id="PTHR24095:SF244">
    <property type="entry name" value="ACETYL-COENZYME A SYNTHETASE"/>
    <property type="match status" value="1"/>
</dbReference>
<sequence length="688" mass="74945">TTSMSDVRAKLNLQEDVEDEPDVFLPPAPLLAGAHVSGLQSYHDLYRASINDADRFWATIAAELYFEQGSTAGLEWNFDIRKGAPFTRFMSGAKTNIAYNCLERNIQRELGDQVAFFWEGNDPRDESTITYRQLLDKVISFSAVLRTRGVGKGDTVAIYLPMILEMAITMLACARIGAIHSVVFAGFSAESLAARIVDAKVKLVVTADAVFRGTKHILLKPIVDKAAELAEIEGCSLAKVIVIEHLKRISLPDGATPIEVGPSCTQEKDEEWDEAMESVEGVDSPVEWMEAEAPLFILYTSGSTGKPKGIVHTTAGYMTYAYQTMKVTFDVPREKDVFWCTADCGWVTGHTCVLYSPLMNGLTSVFFEGVPSHPDASRMWQITEKYKVTKLYTSPTAVRALMAVGDHFVTKCDRSSLQLIGIAGEPINPSVWRWVHKVVGEEKAVVVDTYWQTETGGPVIAPLPGATPLKPGSATFPCFGIDVVLVDAEGRVIEGPGEGNLCFSTAWPGMLRGIWGDTDRFEKTYFSSFAGLYFTGDAAKRDEDGYIWVTGRVDDLMNVSGHLLSTAEIESAITAHEKVAEVAVVAAPHDIKGSSPYAFVTLNQGEHLTPALVADLKQLARAKIGAFAVPDIVQQAAGLPKTRSGKVTRRILRKIAEGFDEGMGDTSTLIDESVITQLIEGRPVNAVG</sequence>
<dbReference type="InterPro" id="IPR011904">
    <property type="entry name" value="Ac_CoA_lig"/>
</dbReference>
<dbReference type="InterPro" id="IPR032387">
    <property type="entry name" value="ACAS_N"/>
</dbReference>
<organism evidence="9 10">
    <name type="scientific">Pristionchus mayeri</name>
    <dbReference type="NCBI Taxonomy" id="1317129"/>
    <lineage>
        <taxon>Eukaryota</taxon>
        <taxon>Metazoa</taxon>
        <taxon>Ecdysozoa</taxon>
        <taxon>Nematoda</taxon>
        <taxon>Chromadorea</taxon>
        <taxon>Rhabditida</taxon>
        <taxon>Rhabditina</taxon>
        <taxon>Diplogasteromorpha</taxon>
        <taxon>Diplogasteroidea</taxon>
        <taxon>Neodiplogasteridae</taxon>
        <taxon>Pristionchus</taxon>
    </lineage>
</organism>
<dbReference type="Pfam" id="PF13193">
    <property type="entry name" value="AMP-binding_C"/>
    <property type="match status" value="1"/>
</dbReference>
<protein>
    <recommendedName>
        <fullName evidence="5">Acetyl-coenzyme A synthetase</fullName>
        <ecNumber evidence="5">6.2.1.1</ecNumber>
    </recommendedName>
</protein>
<comment type="similarity">
    <text evidence="1 5">Belongs to the ATP-dependent AMP-binding enzyme family.</text>
</comment>
<dbReference type="InterPro" id="IPR025110">
    <property type="entry name" value="AMP-bd_C"/>
</dbReference>
<dbReference type="EMBL" id="BTRK01000004">
    <property type="protein sequence ID" value="GMR46681.1"/>
    <property type="molecule type" value="Genomic_DNA"/>
</dbReference>
<dbReference type="Pfam" id="PF16177">
    <property type="entry name" value="ACAS_N"/>
    <property type="match status" value="1"/>
</dbReference>
<evidence type="ECO:0000256" key="4">
    <source>
        <dbReference type="ARBA" id="ARBA00022840"/>
    </source>
</evidence>
<dbReference type="GO" id="GO:0005524">
    <property type="term" value="F:ATP binding"/>
    <property type="evidence" value="ECO:0007669"/>
    <property type="project" value="UniProtKB-UniRule"/>
</dbReference>
<evidence type="ECO:0000259" key="6">
    <source>
        <dbReference type="Pfam" id="PF00501"/>
    </source>
</evidence>
<dbReference type="Proteomes" id="UP001328107">
    <property type="component" value="Unassembled WGS sequence"/>
</dbReference>
<evidence type="ECO:0000256" key="5">
    <source>
        <dbReference type="RuleBase" id="RU361147"/>
    </source>
</evidence>
<dbReference type="Pfam" id="PF00501">
    <property type="entry name" value="AMP-binding"/>
    <property type="match status" value="1"/>
</dbReference>
<dbReference type="NCBIfam" id="NF001208">
    <property type="entry name" value="PRK00174.1"/>
    <property type="match status" value="1"/>
</dbReference>
<keyword evidence="10" id="KW-1185">Reference proteome</keyword>
<dbReference type="SUPFAM" id="SSF56801">
    <property type="entry name" value="Acetyl-CoA synthetase-like"/>
    <property type="match status" value="1"/>
</dbReference>
<feature type="domain" description="Acetyl-coenzyme A synthetase N-terminal" evidence="8">
    <location>
        <begin position="42"/>
        <end position="101"/>
    </location>
</feature>
<dbReference type="AlphaFoldDB" id="A0AAN5I0A5"/>
<evidence type="ECO:0000259" key="8">
    <source>
        <dbReference type="Pfam" id="PF16177"/>
    </source>
</evidence>
<reference evidence="10" key="1">
    <citation type="submission" date="2022-10" db="EMBL/GenBank/DDBJ databases">
        <title>Genome assembly of Pristionchus species.</title>
        <authorList>
            <person name="Yoshida K."/>
            <person name="Sommer R.J."/>
        </authorList>
    </citation>
    <scope>NUCLEOTIDE SEQUENCE [LARGE SCALE GENOMIC DNA]</scope>
    <source>
        <strain evidence="10">RS5460</strain>
    </source>
</reference>
<evidence type="ECO:0000259" key="7">
    <source>
        <dbReference type="Pfam" id="PF13193"/>
    </source>
</evidence>
<dbReference type="InterPro" id="IPR045851">
    <property type="entry name" value="AMP-bd_C_sf"/>
</dbReference>
<feature type="domain" description="AMP-dependent synthetase/ligase" evidence="6">
    <location>
        <begin position="104"/>
        <end position="515"/>
    </location>
</feature>
<keyword evidence="4 5" id="KW-0067">ATP-binding</keyword>
<dbReference type="GO" id="GO:0003987">
    <property type="term" value="F:acetate-CoA ligase activity"/>
    <property type="evidence" value="ECO:0007669"/>
    <property type="project" value="UniProtKB-UniRule"/>
</dbReference>
<dbReference type="GO" id="GO:0016208">
    <property type="term" value="F:AMP binding"/>
    <property type="evidence" value="ECO:0007669"/>
    <property type="project" value="InterPro"/>
</dbReference>
<name>A0AAN5I0A5_9BILA</name>
<gene>
    <name evidence="9" type="ORF">PMAYCL1PPCAC_16876</name>
</gene>
<feature type="domain" description="AMP-binding enzyme C-terminal" evidence="7">
    <location>
        <begin position="568"/>
        <end position="646"/>
    </location>
</feature>
<dbReference type="NCBIfam" id="TIGR02188">
    <property type="entry name" value="Ac_CoA_lig_AcsA"/>
    <property type="match status" value="1"/>
</dbReference>
<evidence type="ECO:0000256" key="1">
    <source>
        <dbReference type="ARBA" id="ARBA00006432"/>
    </source>
</evidence>
<dbReference type="InterPro" id="IPR020845">
    <property type="entry name" value="AMP-binding_CS"/>
</dbReference>
<comment type="caution">
    <text evidence="9">The sequence shown here is derived from an EMBL/GenBank/DDBJ whole genome shotgun (WGS) entry which is preliminary data.</text>
</comment>
<evidence type="ECO:0000256" key="3">
    <source>
        <dbReference type="ARBA" id="ARBA00022741"/>
    </source>
</evidence>
<accession>A0AAN5I0A5</accession>
<keyword evidence="2 5" id="KW-0436">Ligase</keyword>
<feature type="non-terminal residue" evidence="9">
    <location>
        <position position="1"/>
    </location>
</feature>
<comment type="catalytic activity">
    <reaction evidence="5">
        <text>acetate + ATP + CoA = acetyl-CoA + AMP + diphosphate</text>
        <dbReference type="Rhea" id="RHEA:23176"/>
        <dbReference type="ChEBI" id="CHEBI:30089"/>
        <dbReference type="ChEBI" id="CHEBI:30616"/>
        <dbReference type="ChEBI" id="CHEBI:33019"/>
        <dbReference type="ChEBI" id="CHEBI:57287"/>
        <dbReference type="ChEBI" id="CHEBI:57288"/>
        <dbReference type="ChEBI" id="CHEBI:456215"/>
        <dbReference type="EC" id="6.2.1.1"/>
    </reaction>
</comment>
<dbReference type="FunFam" id="3.40.50.12780:FF:000001">
    <property type="entry name" value="Acetyl-coenzyme A synthetase"/>
    <property type="match status" value="1"/>
</dbReference>
<evidence type="ECO:0000313" key="10">
    <source>
        <dbReference type="Proteomes" id="UP001328107"/>
    </source>
</evidence>
<dbReference type="GO" id="GO:0019427">
    <property type="term" value="P:acetyl-CoA biosynthetic process from acetate"/>
    <property type="evidence" value="ECO:0007669"/>
    <property type="project" value="InterPro"/>
</dbReference>
<dbReference type="PANTHER" id="PTHR24095">
    <property type="entry name" value="ACETYL-COENZYME A SYNTHETASE"/>
    <property type="match status" value="1"/>
</dbReference>